<evidence type="ECO:0000313" key="5">
    <source>
        <dbReference type="Proteomes" id="UP000530403"/>
    </source>
</evidence>
<evidence type="ECO:0000313" key="2">
    <source>
        <dbReference type="EMBL" id="GFM99373.1"/>
    </source>
</evidence>
<name>A0A7J0CBU9_9ACTN</name>
<evidence type="ECO:0000313" key="3">
    <source>
        <dbReference type="EMBL" id="NYE42941.1"/>
    </source>
</evidence>
<feature type="compositionally biased region" description="Pro residues" evidence="1">
    <location>
        <begin position="242"/>
        <end position="256"/>
    </location>
</feature>
<evidence type="ECO:0000256" key="1">
    <source>
        <dbReference type="SAM" id="MobiDB-lite"/>
    </source>
</evidence>
<dbReference type="SUPFAM" id="SSF48371">
    <property type="entry name" value="ARM repeat"/>
    <property type="match status" value="1"/>
</dbReference>
<accession>A0A7J0CBU9</accession>
<comment type="caution">
    <text evidence="2">The sequence shown here is derived from an EMBL/GenBank/DDBJ whole genome shotgun (WGS) entry which is preliminary data.</text>
</comment>
<keyword evidence="4" id="KW-1185">Reference proteome</keyword>
<dbReference type="InterPro" id="IPR011989">
    <property type="entry name" value="ARM-like"/>
</dbReference>
<organism evidence="2 4">
    <name type="scientific">Streptomyces fulvorobeus</name>
    <dbReference type="NCBI Taxonomy" id="284028"/>
    <lineage>
        <taxon>Bacteria</taxon>
        <taxon>Bacillati</taxon>
        <taxon>Actinomycetota</taxon>
        <taxon>Actinomycetes</taxon>
        <taxon>Kitasatosporales</taxon>
        <taxon>Streptomycetaceae</taxon>
        <taxon>Streptomyces</taxon>
    </lineage>
</organism>
<dbReference type="EMBL" id="JACCCF010000001">
    <property type="protein sequence ID" value="NYE42941.1"/>
    <property type="molecule type" value="Genomic_DNA"/>
</dbReference>
<dbReference type="Proteomes" id="UP000530403">
    <property type="component" value="Unassembled WGS sequence"/>
</dbReference>
<reference evidence="2 4" key="1">
    <citation type="submission" date="2020-05" db="EMBL/GenBank/DDBJ databases">
        <title>Whole genome shotgun sequence of Streptomyces fulvorobeus NBRC 15897.</title>
        <authorList>
            <person name="Komaki H."/>
            <person name="Tamura T."/>
        </authorList>
    </citation>
    <scope>NUCLEOTIDE SEQUENCE [LARGE SCALE GENOMIC DNA]</scope>
    <source>
        <strain evidence="2 4">NBRC 15897</strain>
    </source>
</reference>
<reference evidence="3 5" key="2">
    <citation type="submission" date="2020-07" db="EMBL/GenBank/DDBJ databases">
        <title>Sequencing the genomes of 1000 actinobacteria strains.</title>
        <authorList>
            <person name="Klenk H.-P."/>
        </authorList>
    </citation>
    <scope>NUCLEOTIDE SEQUENCE [LARGE SCALE GENOMIC DNA]</scope>
    <source>
        <strain evidence="3 5">DSM 41455</strain>
    </source>
</reference>
<dbReference type="SMART" id="SM00567">
    <property type="entry name" value="EZ_HEAT"/>
    <property type="match status" value="4"/>
</dbReference>
<evidence type="ECO:0000313" key="4">
    <source>
        <dbReference type="Proteomes" id="UP000498980"/>
    </source>
</evidence>
<sequence length="704" mass="73857">MFAGIDEVEWASMEHAYGPADDVPELLRGLASDDPAERESALDGMYGAVHHQGDVYGCTLACIPFLFELVVDPGIQDRGCIVELLTSIGGIDLDEDDEDEIGGDEGAANYAMAAAAVSASAGIFFELIADEDPAVRLAAPLALATLHSHPVRVLDLLRERLPVEPDDEVRMALVEAAGRVALRHRPLAGRAAEWLSRLSAREYGPGLRLAALAQLARCSPDSLPHDIVAVVAGLMRELRSVPPAPEPPADPGPLPGADPAAHTGAPTLVGQLRALSAEESAGRSAPWSADLLRTLHVGLDDRVAERTALLTDQLRSPDRWQRVDAVRMSSGLITAWRGSYEELVALIGAQLADPEPGLVEAASHVLEELFGLAAPAADALAGRMAADPGAWVRQWASGPPGLGSTVKALARLGDARVVPALAAALERPEVPHDVGFAIGHLGAAAAPLAGALRRRLGEVRLDESAYDRASPLLGGVTALRAGEAAPEVLRLLRGAPEYRGEWLRTAALRALGSFGPAARGAVPDLRALLRRPGTATATAAAEALWAVDGDADTVLPVLTEGLWAEQVHDRRAAASALGGLGERAAGAAPKLRALLRHEELWLRVDAAIALWEVTGRAGDVVPVLLAAWEKNRHVRVRVAECLARMGAAGAGSGVTRALNAELASVRRHNAMDGGYGGHDTHEDEQLLALCRRTLQGNAGKGTTS</sequence>
<dbReference type="RefSeq" id="WP_173315941.1">
    <property type="nucleotide sequence ID" value="NZ_BAAAUE010000009.1"/>
</dbReference>
<dbReference type="Proteomes" id="UP000498980">
    <property type="component" value="Unassembled WGS sequence"/>
</dbReference>
<dbReference type="Gene3D" id="1.25.10.10">
    <property type="entry name" value="Leucine-rich Repeat Variant"/>
    <property type="match status" value="3"/>
</dbReference>
<protein>
    <recommendedName>
        <fullName evidence="6">PBS lyase</fullName>
    </recommendedName>
</protein>
<proteinExistence type="predicted"/>
<dbReference type="EMBL" id="BLWC01000001">
    <property type="protein sequence ID" value="GFM99373.1"/>
    <property type="molecule type" value="Genomic_DNA"/>
</dbReference>
<evidence type="ECO:0008006" key="6">
    <source>
        <dbReference type="Google" id="ProtNLM"/>
    </source>
</evidence>
<gene>
    <name evidence="3" type="ORF">HEB29_003952</name>
    <name evidence="2" type="ORF">Sfulv_41840</name>
</gene>
<feature type="region of interest" description="Disordered" evidence="1">
    <location>
        <begin position="241"/>
        <end position="263"/>
    </location>
</feature>
<dbReference type="InterPro" id="IPR016024">
    <property type="entry name" value="ARM-type_fold"/>
</dbReference>
<dbReference type="InterPro" id="IPR004155">
    <property type="entry name" value="PBS_lyase_HEAT"/>
</dbReference>
<dbReference type="AlphaFoldDB" id="A0A7J0CBU9"/>
<dbReference type="Pfam" id="PF13646">
    <property type="entry name" value="HEAT_2"/>
    <property type="match status" value="2"/>
</dbReference>